<accession>A0A419RNH0</accession>
<reference evidence="2 3" key="1">
    <citation type="journal article" date="2017" name="Int. J. Syst. Evol. Microbiol.">
        <title>Erythrobacter aquimixticola sp. nov., isolated from the junction between the ocean and a freshwater spring.</title>
        <authorList>
            <person name="Park S."/>
            <person name="Jung Y.T."/>
            <person name="Choi S.J."/>
            <person name="Yoon J.H."/>
        </authorList>
    </citation>
    <scope>NUCLEOTIDE SEQUENCE [LARGE SCALE GENOMIC DNA]</scope>
    <source>
        <strain evidence="2 3">JSSK-14</strain>
    </source>
</reference>
<dbReference type="RefSeq" id="WP_133304026.1">
    <property type="nucleotide sequence ID" value="NZ_RAHX01000002.1"/>
</dbReference>
<sequence>MSIRAIAAFSLLGLSGCHDAAGEAREDPASIFVCTPVAVWDGDGPIWCYEGPRIRLTGIAAREMDSTCRPEHPCPAASTEAARDALVDLLGGEKGRLKSGHVSVAFAPLANAPERERASSVSWRAAGFPTAAIWPRKCSDRTPCCPGDFGTGYGAPARPDKITGTGRH</sequence>
<comment type="caution">
    <text evidence="2">The sequence shown here is derived from an EMBL/GenBank/DDBJ whole genome shotgun (WGS) entry which is preliminary data.</text>
</comment>
<evidence type="ECO:0000313" key="3">
    <source>
        <dbReference type="Proteomes" id="UP000285232"/>
    </source>
</evidence>
<dbReference type="Proteomes" id="UP000285232">
    <property type="component" value="Unassembled WGS sequence"/>
</dbReference>
<dbReference type="PROSITE" id="PS51257">
    <property type="entry name" value="PROKAR_LIPOPROTEIN"/>
    <property type="match status" value="1"/>
</dbReference>
<protein>
    <submittedName>
        <fullName evidence="2">Uncharacterized protein</fullName>
    </submittedName>
</protein>
<dbReference type="EMBL" id="RAHX01000002">
    <property type="protein sequence ID" value="RJY06943.1"/>
    <property type="molecule type" value="Genomic_DNA"/>
</dbReference>
<evidence type="ECO:0000256" key="1">
    <source>
        <dbReference type="SAM" id="SignalP"/>
    </source>
</evidence>
<feature type="signal peptide" evidence="1">
    <location>
        <begin position="1"/>
        <end position="20"/>
    </location>
</feature>
<keyword evidence="1" id="KW-0732">Signal</keyword>
<dbReference type="OrthoDB" id="7206106at2"/>
<keyword evidence="3" id="KW-1185">Reference proteome</keyword>
<organism evidence="2 3">
    <name type="scientific">Aurantiacibacter aquimixticola</name>
    <dbReference type="NCBI Taxonomy" id="1958945"/>
    <lineage>
        <taxon>Bacteria</taxon>
        <taxon>Pseudomonadati</taxon>
        <taxon>Pseudomonadota</taxon>
        <taxon>Alphaproteobacteria</taxon>
        <taxon>Sphingomonadales</taxon>
        <taxon>Erythrobacteraceae</taxon>
        <taxon>Aurantiacibacter</taxon>
    </lineage>
</organism>
<name>A0A419RNH0_9SPHN</name>
<proteinExistence type="predicted"/>
<dbReference type="AlphaFoldDB" id="A0A419RNH0"/>
<gene>
    <name evidence="2" type="ORF">D6201_12765</name>
</gene>
<feature type="chain" id="PRO_5019029099" evidence="1">
    <location>
        <begin position="21"/>
        <end position="168"/>
    </location>
</feature>
<evidence type="ECO:0000313" key="2">
    <source>
        <dbReference type="EMBL" id="RJY06943.1"/>
    </source>
</evidence>